<dbReference type="SUPFAM" id="SSF48508">
    <property type="entry name" value="Nuclear receptor ligand-binding domain"/>
    <property type="match status" value="1"/>
</dbReference>
<evidence type="ECO:0000313" key="5">
    <source>
        <dbReference type="EMBL" id="VDM70999.1"/>
    </source>
</evidence>
<protein>
    <recommendedName>
        <fullName evidence="4">NR LBD domain-containing protein</fullName>
    </recommendedName>
</protein>
<dbReference type="Proteomes" id="UP000270094">
    <property type="component" value="Unassembled WGS sequence"/>
</dbReference>
<sequence length="101" mass="11631">MSDVEFVALTAILLFDPAAIGLSERGSRTVREARDRVYNDWFSFYDKMGVLDVGQRVGNTMLLLPALMTTVKRTEENFRLIQVFDLFHYDKIIDELMHLGS</sequence>
<dbReference type="InterPro" id="IPR050274">
    <property type="entry name" value="Nuclear_hormone_rcpt_NR2"/>
</dbReference>
<name>A0A3P7IV29_STRVU</name>
<keyword evidence="7" id="KW-1185">Reference proteome</keyword>
<dbReference type="InterPro" id="IPR000536">
    <property type="entry name" value="Nucl_hrmn_rcpt_lig-bd"/>
</dbReference>
<keyword evidence="3" id="KW-0675">Receptor</keyword>
<keyword evidence="1" id="KW-0805">Transcription regulation</keyword>
<evidence type="ECO:0000256" key="1">
    <source>
        <dbReference type="ARBA" id="ARBA00023015"/>
    </source>
</evidence>
<dbReference type="InterPro" id="IPR035500">
    <property type="entry name" value="NHR-like_dom_sf"/>
</dbReference>
<gene>
    <name evidence="6" type="ORF">SVUK_LOCUS17780</name>
    <name evidence="5" type="ORF">SVUK_LOCUS5997</name>
</gene>
<feature type="domain" description="NR LBD" evidence="4">
    <location>
        <begin position="1"/>
        <end position="100"/>
    </location>
</feature>
<dbReference type="AlphaFoldDB" id="A0A3P7IV29"/>
<proteinExistence type="predicted"/>
<evidence type="ECO:0000313" key="6">
    <source>
        <dbReference type="EMBL" id="VDM82782.1"/>
    </source>
</evidence>
<accession>A0A3P7IV29</accession>
<dbReference type="OrthoDB" id="5807088at2759"/>
<evidence type="ECO:0000256" key="3">
    <source>
        <dbReference type="ARBA" id="ARBA00023170"/>
    </source>
</evidence>
<keyword evidence="2" id="KW-0804">Transcription</keyword>
<dbReference type="EMBL" id="UYYB01119363">
    <property type="protein sequence ID" value="VDM82782.1"/>
    <property type="molecule type" value="Genomic_DNA"/>
</dbReference>
<dbReference type="PANTHER" id="PTHR24083">
    <property type="entry name" value="NUCLEAR HORMONE RECEPTOR"/>
    <property type="match status" value="1"/>
</dbReference>
<dbReference type="Gene3D" id="1.10.565.10">
    <property type="entry name" value="Retinoid X Receptor"/>
    <property type="match status" value="1"/>
</dbReference>
<dbReference type="EMBL" id="UYYB01018457">
    <property type="protein sequence ID" value="VDM70999.1"/>
    <property type="molecule type" value="Genomic_DNA"/>
</dbReference>
<evidence type="ECO:0000256" key="2">
    <source>
        <dbReference type="ARBA" id="ARBA00023163"/>
    </source>
</evidence>
<evidence type="ECO:0000313" key="7">
    <source>
        <dbReference type="Proteomes" id="UP000270094"/>
    </source>
</evidence>
<organism evidence="5 7">
    <name type="scientific">Strongylus vulgaris</name>
    <name type="common">Blood worm</name>
    <dbReference type="NCBI Taxonomy" id="40348"/>
    <lineage>
        <taxon>Eukaryota</taxon>
        <taxon>Metazoa</taxon>
        <taxon>Ecdysozoa</taxon>
        <taxon>Nematoda</taxon>
        <taxon>Chromadorea</taxon>
        <taxon>Rhabditida</taxon>
        <taxon>Rhabditina</taxon>
        <taxon>Rhabditomorpha</taxon>
        <taxon>Strongyloidea</taxon>
        <taxon>Strongylidae</taxon>
        <taxon>Strongylus</taxon>
    </lineage>
</organism>
<dbReference type="Pfam" id="PF00104">
    <property type="entry name" value="Hormone_recep"/>
    <property type="match status" value="1"/>
</dbReference>
<dbReference type="PROSITE" id="PS51843">
    <property type="entry name" value="NR_LBD"/>
    <property type="match status" value="1"/>
</dbReference>
<evidence type="ECO:0000259" key="4">
    <source>
        <dbReference type="PROSITE" id="PS51843"/>
    </source>
</evidence>
<reference evidence="5 7" key="1">
    <citation type="submission" date="2018-11" db="EMBL/GenBank/DDBJ databases">
        <authorList>
            <consortium name="Pathogen Informatics"/>
        </authorList>
    </citation>
    <scope>NUCLEOTIDE SEQUENCE [LARGE SCALE GENOMIC DNA]</scope>
</reference>